<dbReference type="Proteomes" id="UP000026960">
    <property type="component" value="Chromosome 3"/>
</dbReference>
<proteinExistence type="predicted"/>
<reference evidence="1" key="2">
    <citation type="submission" date="2015-03" db="UniProtKB">
        <authorList>
            <consortium name="EnsemblPlants"/>
        </authorList>
    </citation>
    <scope>IDENTIFICATION</scope>
</reference>
<keyword evidence="2" id="KW-1185">Reference proteome</keyword>
<protein>
    <submittedName>
        <fullName evidence="1">Uncharacterized protein</fullName>
    </submittedName>
</protein>
<accession>A0A0D3FE62</accession>
<dbReference type="Gramene" id="OBART03G04730.1">
    <property type="protein sequence ID" value="OBART03G04730.1"/>
    <property type="gene ID" value="OBART03G04730"/>
</dbReference>
<evidence type="ECO:0000313" key="2">
    <source>
        <dbReference type="Proteomes" id="UP000026960"/>
    </source>
</evidence>
<dbReference type="AlphaFoldDB" id="A0A0D3FE62"/>
<dbReference type="HOGENOM" id="CLU_2561936_0_0_1"/>
<sequence length="82" mass="9658">MAKGPENETIKVAGIPNEGPDDTTNIWNTRGKWSHIWKLRDYIIRFKMECRDIHVNIVMLITQTDHVRINKRRQEGLQITCL</sequence>
<reference evidence="1" key="1">
    <citation type="journal article" date="2009" name="Rice">
        <title>De Novo Next Generation Sequencing of Plant Genomes.</title>
        <authorList>
            <person name="Rounsley S."/>
            <person name="Marri P.R."/>
            <person name="Yu Y."/>
            <person name="He R."/>
            <person name="Sisneros N."/>
            <person name="Goicoechea J.L."/>
            <person name="Lee S.J."/>
            <person name="Angelova A."/>
            <person name="Kudrna D."/>
            <person name="Luo M."/>
            <person name="Affourtit J."/>
            <person name="Desany B."/>
            <person name="Knight J."/>
            <person name="Niazi F."/>
            <person name="Egholm M."/>
            <person name="Wing R.A."/>
        </authorList>
    </citation>
    <scope>NUCLEOTIDE SEQUENCE [LARGE SCALE GENOMIC DNA]</scope>
    <source>
        <strain evidence="1">cv. IRGC 105608</strain>
    </source>
</reference>
<organism evidence="1">
    <name type="scientific">Oryza barthii</name>
    <dbReference type="NCBI Taxonomy" id="65489"/>
    <lineage>
        <taxon>Eukaryota</taxon>
        <taxon>Viridiplantae</taxon>
        <taxon>Streptophyta</taxon>
        <taxon>Embryophyta</taxon>
        <taxon>Tracheophyta</taxon>
        <taxon>Spermatophyta</taxon>
        <taxon>Magnoliopsida</taxon>
        <taxon>Liliopsida</taxon>
        <taxon>Poales</taxon>
        <taxon>Poaceae</taxon>
        <taxon>BOP clade</taxon>
        <taxon>Oryzoideae</taxon>
        <taxon>Oryzeae</taxon>
        <taxon>Oryzinae</taxon>
        <taxon>Oryza</taxon>
    </lineage>
</organism>
<name>A0A0D3FE62_9ORYZ</name>
<dbReference type="PaxDb" id="65489-OBART03G04730.1"/>
<evidence type="ECO:0000313" key="1">
    <source>
        <dbReference type="EnsemblPlants" id="OBART03G04730.1"/>
    </source>
</evidence>
<dbReference type="EnsemblPlants" id="OBART03G04730.1">
    <property type="protein sequence ID" value="OBART03G04730.1"/>
    <property type="gene ID" value="OBART03G04730"/>
</dbReference>